<dbReference type="GO" id="GO:0045437">
    <property type="term" value="F:uridine nucleosidase activity"/>
    <property type="evidence" value="ECO:0007669"/>
    <property type="project" value="UniProtKB-ARBA"/>
</dbReference>
<name>A0A399QWW0_9PROT</name>
<dbReference type="PANTHER" id="PTHR12304:SF4">
    <property type="entry name" value="URIDINE NUCLEOSIDASE"/>
    <property type="match status" value="1"/>
</dbReference>
<dbReference type="EMBL" id="QWGB01000005">
    <property type="protein sequence ID" value="RIJ23283.1"/>
    <property type="molecule type" value="Genomic_DNA"/>
</dbReference>
<dbReference type="Proteomes" id="UP000265431">
    <property type="component" value="Unassembled WGS sequence"/>
</dbReference>
<feature type="domain" description="Inosine/uridine-preferring nucleoside hydrolase" evidence="3">
    <location>
        <begin position="6"/>
        <end position="297"/>
    </location>
</feature>
<dbReference type="SUPFAM" id="SSF53590">
    <property type="entry name" value="Nucleoside hydrolase"/>
    <property type="match status" value="1"/>
</dbReference>
<gene>
    <name evidence="4" type="ORF">D1224_03125</name>
</gene>
<dbReference type="InterPro" id="IPR036452">
    <property type="entry name" value="Ribo_hydro-like"/>
</dbReference>
<evidence type="ECO:0000256" key="1">
    <source>
        <dbReference type="ARBA" id="ARBA00022801"/>
    </source>
</evidence>
<keyword evidence="2" id="KW-0326">Glycosidase</keyword>
<evidence type="ECO:0000256" key="2">
    <source>
        <dbReference type="ARBA" id="ARBA00023295"/>
    </source>
</evidence>
<keyword evidence="5" id="KW-1185">Reference proteome</keyword>
<dbReference type="GO" id="GO:0008477">
    <property type="term" value="F:purine nucleosidase activity"/>
    <property type="evidence" value="ECO:0007669"/>
    <property type="project" value="TreeGrafter"/>
</dbReference>
<evidence type="ECO:0000313" key="5">
    <source>
        <dbReference type="Proteomes" id="UP000265431"/>
    </source>
</evidence>
<accession>A0A399QWW0</accession>
<dbReference type="CDD" id="cd02651">
    <property type="entry name" value="nuc_hydro_IU_UC_XIUA"/>
    <property type="match status" value="1"/>
</dbReference>
<dbReference type="InterPro" id="IPR001910">
    <property type="entry name" value="Inosine/uridine_hydrolase_dom"/>
</dbReference>
<dbReference type="PANTHER" id="PTHR12304">
    <property type="entry name" value="INOSINE-URIDINE PREFERRING NUCLEOSIDE HYDROLASE"/>
    <property type="match status" value="1"/>
</dbReference>
<dbReference type="InterPro" id="IPR023186">
    <property type="entry name" value="IUNH"/>
</dbReference>
<dbReference type="AlphaFoldDB" id="A0A399QWW0"/>
<evidence type="ECO:0000313" key="4">
    <source>
        <dbReference type="EMBL" id="RIJ23283.1"/>
    </source>
</evidence>
<comment type="caution">
    <text evidence="4">The sequence shown here is derived from an EMBL/GenBank/DDBJ whole genome shotgun (WGS) entry which is preliminary data.</text>
</comment>
<reference evidence="4 5" key="1">
    <citation type="submission" date="2018-08" db="EMBL/GenBank/DDBJ databases">
        <title>Henriciella mobilis sp. nov., isolated from seawater.</title>
        <authorList>
            <person name="Cheng H."/>
            <person name="Wu Y.-H."/>
            <person name="Xu X.-W."/>
            <person name="Guo L.-L."/>
        </authorList>
    </citation>
    <scope>NUCLEOTIDE SEQUENCE [LARGE SCALE GENOMIC DNA]</scope>
    <source>
        <strain evidence="4 5">CCUG66934</strain>
    </source>
</reference>
<dbReference type="Gene3D" id="3.90.245.10">
    <property type="entry name" value="Ribonucleoside hydrolase-like"/>
    <property type="match status" value="1"/>
</dbReference>
<dbReference type="GO" id="GO:0006152">
    <property type="term" value="P:purine nucleoside catabolic process"/>
    <property type="evidence" value="ECO:0007669"/>
    <property type="project" value="TreeGrafter"/>
</dbReference>
<evidence type="ECO:0000259" key="3">
    <source>
        <dbReference type="Pfam" id="PF01156"/>
    </source>
</evidence>
<dbReference type="InterPro" id="IPR015910">
    <property type="entry name" value="I/U_nuclsd_hydro_CS"/>
</dbReference>
<dbReference type="PROSITE" id="PS01247">
    <property type="entry name" value="IUNH"/>
    <property type="match status" value="1"/>
</dbReference>
<dbReference type="OrthoDB" id="9797882at2"/>
<sequence length="311" mass="33295">MRKRQIIIDCDPGLDDAVALLLAFAATDRIDVLGITTVAGNVRGELTHRNARIIRDVAGNHPDLPVRAGAPRPLVRDPVTAEDFHGTTGLGGLDLPKPKGRASRQHGVNFLIQTLRTAKGFPATLVVTGPLTNVALALSMAPDIAEGLSEIVIMGGADTEGGNITPHAEFNIFADPHAAQAVFRSGVPMRVLSLDVTHQLLTQDEMVERVRALGSRQAVIAADLLAASNRLEESAKARNAPLHDPSTILALLRPDLFAGLKARVSVVTEEGERFGKTIPEFREDGHVEWYTTVDADGAFAELIGQLGRYPL</sequence>
<protein>
    <submittedName>
        <fullName evidence="4">Nucleoside hydrolase</fullName>
    </submittedName>
</protein>
<dbReference type="Pfam" id="PF01156">
    <property type="entry name" value="IU_nuc_hydro"/>
    <property type="match status" value="1"/>
</dbReference>
<organism evidence="4 5">
    <name type="scientific">Henriciella barbarensis</name>
    <dbReference type="NCBI Taxonomy" id="86342"/>
    <lineage>
        <taxon>Bacteria</taxon>
        <taxon>Pseudomonadati</taxon>
        <taxon>Pseudomonadota</taxon>
        <taxon>Alphaproteobacteria</taxon>
        <taxon>Hyphomonadales</taxon>
        <taxon>Hyphomonadaceae</taxon>
        <taxon>Henriciella</taxon>
    </lineage>
</organism>
<keyword evidence="1 4" id="KW-0378">Hydrolase</keyword>
<proteinExistence type="predicted"/>
<dbReference type="RefSeq" id="WP_119378472.1">
    <property type="nucleotide sequence ID" value="NZ_QWGB01000005.1"/>
</dbReference>
<dbReference type="GO" id="GO:0005829">
    <property type="term" value="C:cytosol"/>
    <property type="evidence" value="ECO:0007669"/>
    <property type="project" value="TreeGrafter"/>
</dbReference>